<dbReference type="EMBL" id="CP083974">
    <property type="protein sequence ID" value="UZF47627.1"/>
    <property type="molecule type" value="Genomic_DNA"/>
</dbReference>
<dbReference type="Proteomes" id="UP001162740">
    <property type="component" value="Chromosome"/>
</dbReference>
<feature type="domain" description="TniQ" evidence="1">
    <location>
        <begin position="7"/>
        <end position="137"/>
    </location>
</feature>
<accession>A0AA46X0Z7</accession>
<dbReference type="RefSeq" id="WP_265572726.1">
    <property type="nucleotide sequence ID" value="NZ_CP083974.1"/>
</dbReference>
<dbReference type="InterPro" id="IPR009492">
    <property type="entry name" value="TniQ"/>
</dbReference>
<reference evidence="2 3" key="1">
    <citation type="journal article" date="2021" name="Front. Microbiol.">
        <title>Bacterial Transformation of Aromatic Monomers in Softwood Black Liquor.</title>
        <authorList>
            <person name="Navas L.E."/>
            <person name="Dexter G."/>
            <person name="Liu J."/>
            <person name="Levy-Booth D."/>
            <person name="Cho M."/>
            <person name="Jang S.K."/>
            <person name="Mansfield S.D."/>
            <person name="Renneckar S."/>
            <person name="Mohn W.W."/>
            <person name="Eltis L.D."/>
        </authorList>
    </citation>
    <scope>NUCLEOTIDE SEQUENCE [LARGE SCALE GENOMIC DNA]</scope>
    <source>
        <strain evidence="2 3">GD02</strain>
    </source>
</reference>
<dbReference type="AlphaFoldDB" id="A0AA46X0Z7"/>
<dbReference type="Pfam" id="PF06527">
    <property type="entry name" value="TniQ"/>
    <property type="match status" value="1"/>
</dbReference>
<gene>
    <name evidence="2" type="ORF">KUM34_013890</name>
</gene>
<evidence type="ECO:0000313" key="3">
    <source>
        <dbReference type="Proteomes" id="UP001162740"/>
    </source>
</evidence>
<proteinExistence type="predicted"/>
<evidence type="ECO:0000259" key="1">
    <source>
        <dbReference type="Pfam" id="PF06527"/>
    </source>
</evidence>
<organism evidence="2 3">
    <name type="scientific">Rhodococcus rhodochrous</name>
    <dbReference type="NCBI Taxonomy" id="1829"/>
    <lineage>
        <taxon>Bacteria</taxon>
        <taxon>Bacillati</taxon>
        <taxon>Actinomycetota</taxon>
        <taxon>Actinomycetes</taxon>
        <taxon>Mycobacteriales</taxon>
        <taxon>Nocardiaceae</taxon>
        <taxon>Rhodococcus</taxon>
    </lineage>
</organism>
<protein>
    <submittedName>
        <fullName evidence="2">TniQ family protein</fullName>
    </submittedName>
</protein>
<evidence type="ECO:0000313" key="2">
    <source>
        <dbReference type="EMBL" id="UZF47627.1"/>
    </source>
</evidence>
<name>A0AA46X0Z7_RHORH</name>
<sequence length="267" mass="30250">MWVERWPITVHLHRGEYLPGWLMRVGARYQLSPLQILRELQVVQRPVAYHRVLDYLIANQLRIAAYLGVPMGELSLALWGTPIDAAAARYLVHHCQTRPDPAGSRYCPRCLAEPDPWWHAGWANPLLPICLRHQVYLQTVCPGCGQMPWTGTTWMGNIAVPWRCPQRQPRDPAQRPGRVPPLCRHDLRDAPALSAPEKMCTAQQNLIEFAALADQQPSRHLHYGTVDIPIIEALDRLCQRLVAAVGLHSSKGAVRCSEGRDSFRRHA</sequence>